<dbReference type="PANTHER" id="PTHR23355">
    <property type="entry name" value="RIBONUCLEASE"/>
    <property type="match status" value="1"/>
</dbReference>
<dbReference type="EMBL" id="BAAAZG010000038">
    <property type="protein sequence ID" value="GAA4085224.1"/>
    <property type="molecule type" value="Genomic_DNA"/>
</dbReference>
<evidence type="ECO:0000256" key="2">
    <source>
        <dbReference type="SAM" id="MobiDB-lite"/>
    </source>
</evidence>
<dbReference type="SUPFAM" id="SSF54768">
    <property type="entry name" value="dsRNA-binding domain-like"/>
    <property type="match status" value="1"/>
</dbReference>
<dbReference type="Proteomes" id="UP001500683">
    <property type="component" value="Unassembled WGS sequence"/>
</dbReference>
<keyword evidence="1" id="KW-0694">RNA-binding</keyword>
<name>A0ABP7WB61_9ACTN</name>
<sequence length="605" mass="65461">MTRAFDPAAAGVMIDRADSADRDDAFWVERISSGWHVRVHIADVARVIPAGSPADIQAAGRGWTVYLPDRTIRMLPADRQDAAALGAAPVPTCLIELHVGVDGAVERARISRGRLRHGIAMSHREAAAALTRPIDLGPQDQMLRDAHHLALALLARRRLSGALVLYDLERGWATGESGVPRPVSEYERNAAYIIVQELMIAANEAVARWCIERDLPILFRNHRVGAVAPPREQLLDDLTASAVTSAVTRERLTAILRRAEYGPQVGGHYGLNLAAYTHATSPLRRYADLVTQRIVLAAVDGRPSPYSQGQLQEIATAINTRARELKDRKSQRLKQAATDRAHRRLRDGAAELAGLDAAAFHRVLKTAAREGDPPPALVEEITRRADAGLLAPRDICWALLRTQGERWRPARERLCRLLADDPPLAVTVVAMYGQLTGADPLWEIRDIGTVQQPLFAVTVTLVCGDTVHTSPRRIGPGKREGRQQAALGLAAAMAGLPDASQDLAEEPAPPAPGDIDQPTVHKNPIMTVNEHTQKGRLRDLRWDFTSHGPGHEPDHTCTVTATCAATGAEFVASATAARKADAKTQAAAALLDRLTAAHADAPHTG</sequence>
<dbReference type="Pfam" id="PF00773">
    <property type="entry name" value="RNB"/>
    <property type="match status" value="1"/>
</dbReference>
<feature type="region of interest" description="Disordered" evidence="2">
    <location>
        <begin position="501"/>
        <end position="521"/>
    </location>
</feature>
<dbReference type="RefSeq" id="WP_344952452.1">
    <property type="nucleotide sequence ID" value="NZ_BAAAZG010000038.1"/>
</dbReference>
<dbReference type="InterPro" id="IPR012340">
    <property type="entry name" value="NA-bd_OB-fold"/>
</dbReference>
<dbReference type="InterPro" id="IPR050180">
    <property type="entry name" value="RNR_Ribonuclease"/>
</dbReference>
<evidence type="ECO:0000313" key="5">
    <source>
        <dbReference type="Proteomes" id="UP001500683"/>
    </source>
</evidence>
<comment type="caution">
    <text evidence="4">The sequence shown here is derived from an EMBL/GenBank/DDBJ whole genome shotgun (WGS) entry which is preliminary data.</text>
</comment>
<dbReference type="SUPFAM" id="SSF50249">
    <property type="entry name" value="Nucleic acid-binding proteins"/>
    <property type="match status" value="1"/>
</dbReference>
<reference evidence="5" key="1">
    <citation type="journal article" date="2019" name="Int. J. Syst. Evol. Microbiol.">
        <title>The Global Catalogue of Microorganisms (GCM) 10K type strain sequencing project: providing services to taxonomists for standard genome sequencing and annotation.</title>
        <authorList>
            <consortium name="The Broad Institute Genomics Platform"/>
            <consortium name="The Broad Institute Genome Sequencing Center for Infectious Disease"/>
            <person name="Wu L."/>
            <person name="Ma J."/>
        </authorList>
    </citation>
    <scope>NUCLEOTIDE SEQUENCE [LARGE SCALE GENOMIC DNA]</scope>
    <source>
        <strain evidence="5">JCM 16702</strain>
    </source>
</reference>
<dbReference type="PROSITE" id="PS50137">
    <property type="entry name" value="DS_RBD"/>
    <property type="match status" value="1"/>
</dbReference>
<organism evidence="4 5">
    <name type="scientific">Actinomadura miaoliensis</name>
    <dbReference type="NCBI Taxonomy" id="430685"/>
    <lineage>
        <taxon>Bacteria</taxon>
        <taxon>Bacillati</taxon>
        <taxon>Actinomycetota</taxon>
        <taxon>Actinomycetes</taxon>
        <taxon>Streptosporangiales</taxon>
        <taxon>Thermomonosporaceae</taxon>
        <taxon>Actinomadura</taxon>
    </lineage>
</organism>
<protein>
    <recommendedName>
        <fullName evidence="3">DRBM domain-containing protein</fullName>
    </recommendedName>
</protein>
<dbReference type="PROSITE" id="PS01175">
    <property type="entry name" value="RIBONUCLEASE_II"/>
    <property type="match status" value="1"/>
</dbReference>
<dbReference type="InterPro" id="IPR001900">
    <property type="entry name" value="RNase_II/R"/>
</dbReference>
<proteinExistence type="predicted"/>
<gene>
    <name evidence="4" type="ORF">GCM10022214_51540</name>
</gene>
<feature type="domain" description="DRBM" evidence="3">
    <location>
        <begin position="523"/>
        <end position="596"/>
    </location>
</feature>
<accession>A0ABP7WB61</accession>
<dbReference type="SMART" id="SM00955">
    <property type="entry name" value="RNB"/>
    <property type="match status" value="1"/>
</dbReference>
<dbReference type="InterPro" id="IPR014720">
    <property type="entry name" value="dsRBD_dom"/>
</dbReference>
<dbReference type="CDD" id="cd00048">
    <property type="entry name" value="DSRM_SF"/>
    <property type="match status" value="1"/>
</dbReference>
<evidence type="ECO:0000259" key="3">
    <source>
        <dbReference type="PROSITE" id="PS50137"/>
    </source>
</evidence>
<dbReference type="PANTHER" id="PTHR23355:SF9">
    <property type="entry name" value="DIS3-LIKE EXONUCLEASE 2"/>
    <property type="match status" value="1"/>
</dbReference>
<evidence type="ECO:0000256" key="1">
    <source>
        <dbReference type="PROSITE-ProRule" id="PRU00266"/>
    </source>
</evidence>
<dbReference type="SMART" id="SM00358">
    <property type="entry name" value="DSRM"/>
    <property type="match status" value="2"/>
</dbReference>
<dbReference type="InterPro" id="IPR022966">
    <property type="entry name" value="RNase_II/R_CS"/>
</dbReference>
<dbReference type="Gene3D" id="3.30.160.20">
    <property type="match status" value="1"/>
</dbReference>
<evidence type="ECO:0000313" key="4">
    <source>
        <dbReference type="EMBL" id="GAA4085224.1"/>
    </source>
</evidence>
<keyword evidence="5" id="KW-1185">Reference proteome</keyword>